<evidence type="ECO:0000313" key="4">
    <source>
        <dbReference type="Proteomes" id="UP000241890"/>
    </source>
</evidence>
<dbReference type="InterPro" id="IPR015889">
    <property type="entry name" value="Intradiol_dOase_core"/>
</dbReference>
<proteinExistence type="predicted"/>
<dbReference type="Proteomes" id="UP000241890">
    <property type="component" value="Unassembled WGS sequence"/>
</dbReference>
<feature type="region of interest" description="Disordered" evidence="1">
    <location>
        <begin position="266"/>
        <end position="333"/>
    </location>
</feature>
<dbReference type="SUPFAM" id="SSF49482">
    <property type="entry name" value="Aromatic compound dioxygenase"/>
    <property type="match status" value="1"/>
</dbReference>
<dbReference type="OrthoDB" id="157354at2759"/>
<evidence type="ECO:0000256" key="2">
    <source>
        <dbReference type="SAM" id="SignalP"/>
    </source>
</evidence>
<keyword evidence="2" id="KW-0732">Signal</keyword>
<dbReference type="GO" id="GO:0016702">
    <property type="term" value="F:oxidoreductase activity, acting on single donors with incorporation of molecular oxygen, incorporation of two atoms of oxygen"/>
    <property type="evidence" value="ECO:0007669"/>
    <property type="project" value="InterPro"/>
</dbReference>
<feature type="compositionally biased region" description="Low complexity" evidence="1">
    <location>
        <begin position="305"/>
        <end position="333"/>
    </location>
</feature>
<keyword evidence="4" id="KW-1185">Reference proteome</keyword>
<reference evidence="3 4" key="1">
    <citation type="submission" date="2017-12" db="EMBL/GenBank/DDBJ databases">
        <title>Sequencing, de novo assembly and annotation of complete genome of a new Thraustochytrid species, strain FCC1311.</title>
        <authorList>
            <person name="Sedici K."/>
            <person name="Godart F."/>
            <person name="Aiese Cigliano R."/>
            <person name="Sanseverino W."/>
            <person name="Barakat M."/>
            <person name="Ortet P."/>
            <person name="Marechal E."/>
            <person name="Cagnac O."/>
            <person name="Amato A."/>
        </authorList>
    </citation>
    <scope>NUCLEOTIDE SEQUENCE [LARGE SCALE GENOMIC DNA]</scope>
</reference>
<dbReference type="AlphaFoldDB" id="A0A2R5FZZ9"/>
<dbReference type="Gene3D" id="2.60.130.10">
    <property type="entry name" value="Aromatic compound dioxygenase"/>
    <property type="match status" value="1"/>
</dbReference>
<dbReference type="EMBL" id="BEYU01000001">
    <property type="protein sequence ID" value="GBG23845.1"/>
    <property type="molecule type" value="Genomic_DNA"/>
</dbReference>
<dbReference type="PANTHER" id="PTHR34315:SF1">
    <property type="entry name" value="INTRADIOL RING-CLEAVAGE DIOXYGENASES DOMAIN-CONTAINING PROTEIN-RELATED"/>
    <property type="match status" value="1"/>
</dbReference>
<dbReference type="CDD" id="cd03457">
    <property type="entry name" value="intradiol_dioxygenase_like"/>
    <property type="match status" value="1"/>
</dbReference>
<dbReference type="PANTHER" id="PTHR34315">
    <property type="match status" value="1"/>
</dbReference>
<evidence type="ECO:0000313" key="3">
    <source>
        <dbReference type="EMBL" id="GBG23845.1"/>
    </source>
</evidence>
<gene>
    <name evidence="3" type="ORF">FCC1311_000652</name>
</gene>
<evidence type="ECO:0000256" key="1">
    <source>
        <dbReference type="SAM" id="MobiDB-lite"/>
    </source>
</evidence>
<sequence>MKCFAAALALAVLAVTAEAHDAPKGHWSAAIPNFERVNAHGRRLSEACLAKGRALDEVCPLDPETTEGPYVWDEAPIRENITEDKLGVPFEIELTVVNSTTCEEIEGAAVEFWHCDADGIYSHFYEQSTNTGTATDNSTFLRGIQYTNASGVVKISTVFPGWYEGRVTHIHVRVHFNITETDGGESYTGGTVSHVGQLFFPDEERETIHSTWYYENNTATVMTLAEDSIYSNQDGDYGLMNLTALYAGEDITEGVFGTVTVGVESFETDETSDGGSTGGGSGGPSGGDMGGPGGNFSGGPGDGSFPGDNTTPQPTTSSGTGSPTMWPTNAPSSASSVQASFISAFVALMLVR</sequence>
<feature type="chain" id="PRO_5015305079" evidence="2">
    <location>
        <begin position="20"/>
        <end position="352"/>
    </location>
</feature>
<accession>A0A2R5FZZ9</accession>
<dbReference type="GO" id="GO:0008199">
    <property type="term" value="F:ferric iron binding"/>
    <property type="evidence" value="ECO:0007669"/>
    <property type="project" value="InterPro"/>
</dbReference>
<comment type="caution">
    <text evidence="3">The sequence shown here is derived from an EMBL/GenBank/DDBJ whole genome shotgun (WGS) entry which is preliminary data.</text>
</comment>
<feature type="compositionally biased region" description="Gly residues" evidence="1">
    <location>
        <begin position="275"/>
        <end position="304"/>
    </location>
</feature>
<name>A0A2R5FZZ9_9STRA</name>
<feature type="signal peptide" evidence="2">
    <location>
        <begin position="1"/>
        <end position="19"/>
    </location>
</feature>
<organism evidence="3 4">
    <name type="scientific">Hondaea fermentalgiana</name>
    <dbReference type="NCBI Taxonomy" id="2315210"/>
    <lineage>
        <taxon>Eukaryota</taxon>
        <taxon>Sar</taxon>
        <taxon>Stramenopiles</taxon>
        <taxon>Bigyra</taxon>
        <taxon>Labyrinthulomycetes</taxon>
        <taxon>Thraustochytrida</taxon>
        <taxon>Thraustochytriidae</taxon>
        <taxon>Hondaea</taxon>
    </lineage>
</organism>
<dbReference type="InParanoid" id="A0A2R5FZZ9"/>
<protein>
    <submittedName>
        <fullName evidence="3">Uncharacterized protein</fullName>
    </submittedName>
</protein>